<evidence type="ECO:0000313" key="5">
    <source>
        <dbReference type="EMBL" id="RIA56864.1"/>
    </source>
</evidence>
<feature type="active site" description="Schiff-base intermediate with substrate" evidence="3">
    <location>
        <position position="164"/>
    </location>
</feature>
<evidence type="ECO:0000313" key="6">
    <source>
        <dbReference type="Proteomes" id="UP000266273"/>
    </source>
</evidence>
<reference evidence="5 6" key="1">
    <citation type="submission" date="2018-08" db="EMBL/GenBank/DDBJ databases">
        <title>Genomic Encyclopedia of Archaeal and Bacterial Type Strains, Phase II (KMG-II): from individual species to whole genera.</title>
        <authorList>
            <person name="Goeker M."/>
        </authorList>
    </citation>
    <scope>NUCLEOTIDE SEQUENCE [LARGE SCALE GENOMIC DNA]</scope>
    <source>
        <strain evidence="5 6">DSM 5002</strain>
    </source>
</reference>
<dbReference type="PANTHER" id="PTHR12128">
    <property type="entry name" value="DIHYDRODIPICOLINATE SYNTHASE"/>
    <property type="match status" value="1"/>
</dbReference>
<evidence type="ECO:0000256" key="3">
    <source>
        <dbReference type="PIRSR" id="PIRSR001365-1"/>
    </source>
</evidence>
<dbReference type="GO" id="GO:0008840">
    <property type="term" value="F:4-hydroxy-tetrahydrodipicolinate synthase activity"/>
    <property type="evidence" value="ECO:0007669"/>
    <property type="project" value="TreeGrafter"/>
</dbReference>
<organism evidence="5 6">
    <name type="scientific">Dichotomicrobium thermohalophilum</name>
    <dbReference type="NCBI Taxonomy" id="933063"/>
    <lineage>
        <taxon>Bacteria</taxon>
        <taxon>Pseudomonadati</taxon>
        <taxon>Pseudomonadota</taxon>
        <taxon>Alphaproteobacteria</taxon>
        <taxon>Hyphomicrobiales</taxon>
        <taxon>Hyphomicrobiaceae</taxon>
        <taxon>Dichotomicrobium</taxon>
    </lineage>
</organism>
<dbReference type="CDD" id="cd00408">
    <property type="entry name" value="DHDPS-like"/>
    <property type="match status" value="1"/>
</dbReference>
<dbReference type="PRINTS" id="PR00146">
    <property type="entry name" value="DHPICSNTHASE"/>
</dbReference>
<accession>A0A397QFN5</accession>
<gene>
    <name evidence="5" type="ORF">BXY53_1977</name>
</gene>
<evidence type="ECO:0000256" key="4">
    <source>
        <dbReference type="PIRSR" id="PIRSR001365-2"/>
    </source>
</evidence>
<dbReference type="Gene3D" id="3.20.20.70">
    <property type="entry name" value="Aldolase class I"/>
    <property type="match status" value="1"/>
</dbReference>
<comment type="similarity">
    <text evidence="2">Belongs to the DapA family.</text>
</comment>
<dbReference type="AlphaFoldDB" id="A0A397QFN5"/>
<dbReference type="PIRSF" id="PIRSF001365">
    <property type="entry name" value="DHDPS"/>
    <property type="match status" value="1"/>
</dbReference>
<dbReference type="InterPro" id="IPR013785">
    <property type="entry name" value="Aldolase_TIM"/>
</dbReference>
<dbReference type="Proteomes" id="UP000266273">
    <property type="component" value="Unassembled WGS sequence"/>
</dbReference>
<dbReference type="SMART" id="SM01130">
    <property type="entry name" value="DHDPS"/>
    <property type="match status" value="1"/>
</dbReference>
<keyword evidence="1 2" id="KW-0456">Lyase</keyword>
<dbReference type="Pfam" id="PF00701">
    <property type="entry name" value="DHDPS"/>
    <property type="match status" value="1"/>
</dbReference>
<dbReference type="EMBL" id="QXDF01000001">
    <property type="protein sequence ID" value="RIA56864.1"/>
    <property type="molecule type" value="Genomic_DNA"/>
</dbReference>
<keyword evidence="6" id="KW-1185">Reference proteome</keyword>
<name>A0A397QFN5_9HYPH</name>
<evidence type="ECO:0000256" key="1">
    <source>
        <dbReference type="ARBA" id="ARBA00023239"/>
    </source>
</evidence>
<dbReference type="RefSeq" id="WP_119061619.1">
    <property type="nucleotide sequence ID" value="NZ_QXDF01000001.1"/>
</dbReference>
<feature type="active site" description="Proton donor/acceptor" evidence="3">
    <location>
        <position position="136"/>
    </location>
</feature>
<dbReference type="InterPro" id="IPR002220">
    <property type="entry name" value="DapA-like"/>
</dbReference>
<sequence length="300" mass="33027">MDVNWQGVMPALMTEMKPDGALDLDATARHIAQCIEAGCEGFVMLGTLGENNSLTLDEKAAVVKAAVKAAQGRVPVLAGVAEYTTAFAIDAARRMKDAGADGLMVLPCMVYEQDAREAITHFRAVARATDLPIMIYNNRVSYKVDLSPEDFADLASEANIVAVKESSHDSRRMTDMINRLGDRYKLFCGVDDLALENILFGAVGWVAGMANCFPHESVRLFKLAEAGKLDEALALYRWFMPLLHLDTDVKLVQYIKLANQMTGYGSEYVRPPRLTLIGEERARVEAIVRRAIETRPQLAA</sequence>
<protein>
    <submittedName>
        <fullName evidence="5">4-hydroxy-tetrahydrodipicolinate synthase</fullName>
    </submittedName>
</protein>
<comment type="caution">
    <text evidence="5">The sequence shown here is derived from an EMBL/GenBank/DDBJ whole genome shotgun (WGS) entry which is preliminary data.</text>
</comment>
<dbReference type="PANTHER" id="PTHR12128:SF72">
    <property type="entry name" value="DIHYDRODIPICOLINATE SYNTHASE"/>
    <property type="match status" value="1"/>
</dbReference>
<proteinExistence type="inferred from homology"/>
<feature type="binding site" evidence="4">
    <location>
        <position position="206"/>
    </location>
    <ligand>
        <name>pyruvate</name>
        <dbReference type="ChEBI" id="CHEBI:15361"/>
    </ligand>
</feature>
<dbReference type="SUPFAM" id="SSF51569">
    <property type="entry name" value="Aldolase"/>
    <property type="match status" value="1"/>
</dbReference>
<evidence type="ECO:0000256" key="2">
    <source>
        <dbReference type="PIRNR" id="PIRNR001365"/>
    </source>
</evidence>
<dbReference type="OrthoDB" id="9778880at2"/>